<sequence length="18" mass="2164">MNHLFRGRSSYITLQLKV</sequence>
<reference evidence="1" key="2">
    <citation type="journal article" date="2015" name="Data Brief">
        <title>Shoot transcriptome of the giant reed, Arundo donax.</title>
        <authorList>
            <person name="Barrero R.A."/>
            <person name="Guerrero F.D."/>
            <person name="Moolhuijzen P."/>
            <person name="Goolsby J.A."/>
            <person name="Tidwell J."/>
            <person name="Bellgard S.E."/>
            <person name="Bellgard M.I."/>
        </authorList>
    </citation>
    <scope>NUCLEOTIDE SEQUENCE</scope>
    <source>
        <tissue evidence="1">Shoot tissue taken approximately 20 cm above the soil surface</tissue>
    </source>
</reference>
<organism evidence="1">
    <name type="scientific">Arundo donax</name>
    <name type="common">Giant reed</name>
    <name type="synonym">Donax arundinaceus</name>
    <dbReference type="NCBI Taxonomy" id="35708"/>
    <lineage>
        <taxon>Eukaryota</taxon>
        <taxon>Viridiplantae</taxon>
        <taxon>Streptophyta</taxon>
        <taxon>Embryophyta</taxon>
        <taxon>Tracheophyta</taxon>
        <taxon>Spermatophyta</taxon>
        <taxon>Magnoliopsida</taxon>
        <taxon>Liliopsida</taxon>
        <taxon>Poales</taxon>
        <taxon>Poaceae</taxon>
        <taxon>PACMAD clade</taxon>
        <taxon>Arundinoideae</taxon>
        <taxon>Arundineae</taxon>
        <taxon>Arundo</taxon>
    </lineage>
</organism>
<evidence type="ECO:0000313" key="1">
    <source>
        <dbReference type="EMBL" id="JAD53099.1"/>
    </source>
</evidence>
<proteinExistence type="predicted"/>
<accession>A0A0A9AN45</accession>
<protein>
    <submittedName>
        <fullName evidence="1">Uncharacterized protein</fullName>
    </submittedName>
</protein>
<reference evidence="1" key="1">
    <citation type="submission" date="2014-09" db="EMBL/GenBank/DDBJ databases">
        <authorList>
            <person name="Magalhaes I.L.F."/>
            <person name="Oliveira U."/>
            <person name="Santos F.R."/>
            <person name="Vidigal T.H.D.A."/>
            <person name="Brescovit A.D."/>
            <person name="Santos A.J."/>
        </authorList>
    </citation>
    <scope>NUCLEOTIDE SEQUENCE</scope>
    <source>
        <tissue evidence="1">Shoot tissue taken approximately 20 cm above the soil surface</tissue>
    </source>
</reference>
<dbReference type="EMBL" id="GBRH01244796">
    <property type="protein sequence ID" value="JAD53099.1"/>
    <property type="molecule type" value="Transcribed_RNA"/>
</dbReference>
<dbReference type="AlphaFoldDB" id="A0A0A9AN45"/>
<name>A0A0A9AN45_ARUDO</name>